<dbReference type="OrthoDB" id="9808312at2"/>
<evidence type="ECO:0000256" key="16">
    <source>
        <dbReference type="PIRSR" id="PIRSR038455-2"/>
    </source>
</evidence>
<organism evidence="20 21">
    <name type="scientific">Undibacterium pigrum</name>
    <dbReference type="NCBI Taxonomy" id="401470"/>
    <lineage>
        <taxon>Bacteria</taxon>
        <taxon>Pseudomonadati</taxon>
        <taxon>Pseudomonadota</taxon>
        <taxon>Betaproteobacteria</taxon>
        <taxon>Burkholderiales</taxon>
        <taxon>Oxalobacteraceae</taxon>
        <taxon>Undibacterium</taxon>
    </lineage>
</organism>
<proteinExistence type="inferred from homology"/>
<evidence type="ECO:0000256" key="8">
    <source>
        <dbReference type="ARBA" id="ARBA00022764"/>
    </source>
</evidence>
<feature type="binding site" description="axial binding residue" evidence="17">
    <location>
        <position position="238"/>
    </location>
    <ligand>
        <name>heme c</name>
        <dbReference type="ChEBI" id="CHEBI:61717"/>
        <label>2</label>
    </ligand>
    <ligandPart>
        <name>Fe</name>
        <dbReference type="ChEBI" id="CHEBI:18248"/>
    </ligandPart>
</feature>
<evidence type="ECO:0000256" key="5">
    <source>
        <dbReference type="ARBA" id="ARBA00022679"/>
    </source>
</evidence>
<feature type="binding site" evidence="16">
    <location>
        <position position="234"/>
    </location>
    <ligand>
        <name>substrate</name>
    </ligand>
</feature>
<keyword evidence="4 14" id="KW-0349">Heme</keyword>
<comment type="caution">
    <text evidence="20">The sequence shown here is derived from an EMBL/GenBank/DDBJ whole genome shotgun (WGS) entry which is preliminary data.</text>
</comment>
<dbReference type="SUPFAM" id="SSF46626">
    <property type="entry name" value="Cytochrome c"/>
    <property type="match status" value="2"/>
</dbReference>
<evidence type="ECO:0000313" key="21">
    <source>
        <dbReference type="Proteomes" id="UP000247792"/>
    </source>
</evidence>
<feature type="domain" description="Cytochrome c" evidence="19">
    <location>
        <begin position="166"/>
        <end position="277"/>
    </location>
</feature>
<feature type="binding site" description="axial binding residue" evidence="17">
    <location>
        <position position="190"/>
    </location>
    <ligand>
        <name>heme c</name>
        <dbReference type="ChEBI" id="CHEBI:61717"/>
        <label>2</label>
    </ligand>
    <ligandPart>
        <name>Fe</name>
        <dbReference type="ChEBI" id="CHEBI:18248"/>
    </ligandPart>
</feature>
<dbReference type="PIRSF" id="PIRSF038455">
    <property type="entry name" value="SoxA"/>
    <property type="match status" value="1"/>
</dbReference>
<dbReference type="GO" id="GO:0009055">
    <property type="term" value="F:electron transfer activity"/>
    <property type="evidence" value="ECO:0007669"/>
    <property type="project" value="InterPro"/>
</dbReference>
<accession>A0A318JBP0</accession>
<feature type="binding site" description="covalent" evidence="16">
    <location>
        <position position="186"/>
    </location>
    <ligand>
        <name>heme c</name>
        <dbReference type="ChEBI" id="CHEBI:61717"/>
        <label>2</label>
    </ligand>
</feature>
<name>A0A318JBP0_9BURK</name>
<keyword evidence="3 14" id="KW-0813">Transport</keyword>
<evidence type="ECO:0000256" key="10">
    <source>
        <dbReference type="ARBA" id="ARBA00023004"/>
    </source>
</evidence>
<evidence type="ECO:0000256" key="15">
    <source>
        <dbReference type="PIRSR" id="PIRSR038455-1"/>
    </source>
</evidence>
<dbReference type="GO" id="GO:0016740">
    <property type="term" value="F:transferase activity"/>
    <property type="evidence" value="ECO:0007669"/>
    <property type="project" value="UniProtKB-KW"/>
</dbReference>
<comment type="subunit">
    <text evidence="2 14">Heterodimer of SoxA and SoxX.</text>
</comment>
<feature type="binding site" description="axial binding residue" evidence="17">
    <location>
        <position position="113"/>
    </location>
    <ligand>
        <name>heme c</name>
        <dbReference type="ChEBI" id="CHEBI:61717"/>
        <label>1</label>
    </ligand>
    <ligandPart>
        <name>Fe</name>
        <dbReference type="ChEBI" id="CHEBI:18248"/>
    </ligandPart>
</feature>
<dbReference type="GO" id="GO:0070069">
    <property type="term" value="C:cytochrome complex"/>
    <property type="evidence" value="ECO:0007669"/>
    <property type="project" value="InterPro"/>
</dbReference>
<dbReference type="Proteomes" id="UP000247792">
    <property type="component" value="Unassembled WGS sequence"/>
</dbReference>
<dbReference type="AlphaFoldDB" id="A0A318JBP0"/>
<evidence type="ECO:0000256" key="12">
    <source>
        <dbReference type="ARBA" id="ARBA00048077"/>
    </source>
</evidence>
<evidence type="ECO:0000256" key="3">
    <source>
        <dbReference type="ARBA" id="ARBA00022448"/>
    </source>
</evidence>
<gene>
    <name evidence="20" type="ORF">DFR42_11431</name>
</gene>
<feature type="chain" id="PRO_5016293192" description="SoxAX cytochrome complex subunit A" evidence="18">
    <location>
        <begin position="29"/>
        <end position="277"/>
    </location>
</feature>
<protein>
    <recommendedName>
        <fullName evidence="14">SoxAX cytochrome complex subunit A</fullName>
        <ecNumber evidence="14">2.8.5.2</ecNumber>
    </recommendedName>
    <alternativeName>
        <fullName evidence="14">Protein SoxA</fullName>
    </alternativeName>
    <alternativeName>
        <fullName evidence="14">Sulfur oxidizing protein A</fullName>
    </alternativeName>
    <alternativeName>
        <fullName evidence="14">Thiosulfate-oxidizing multienzyme system protein SoxA</fullName>
    </alternativeName>
</protein>
<comment type="similarity">
    <text evidence="11 14">Belongs to the SoxA family.</text>
</comment>
<reference evidence="20 21" key="1">
    <citation type="submission" date="2018-05" db="EMBL/GenBank/DDBJ databases">
        <title>Genomic Encyclopedia of Type Strains, Phase IV (KMG-IV): sequencing the most valuable type-strain genomes for metagenomic binning, comparative biology and taxonomic classification.</title>
        <authorList>
            <person name="Goeker M."/>
        </authorList>
    </citation>
    <scope>NUCLEOTIDE SEQUENCE [LARGE SCALE GENOMIC DNA]</scope>
    <source>
        <strain evidence="20 21">DSM 19792</strain>
    </source>
</reference>
<keyword evidence="10 14" id="KW-0408">Iron</keyword>
<evidence type="ECO:0000256" key="4">
    <source>
        <dbReference type="ARBA" id="ARBA00022617"/>
    </source>
</evidence>
<feature type="binding site" description="covalent" evidence="16">
    <location>
        <position position="77"/>
    </location>
    <ligand>
        <name>heme c</name>
        <dbReference type="ChEBI" id="CHEBI:61717"/>
        <label>1</label>
    </ligand>
</feature>
<dbReference type="EMBL" id="QJKB01000014">
    <property type="protein sequence ID" value="PXX37872.1"/>
    <property type="molecule type" value="Genomic_DNA"/>
</dbReference>
<evidence type="ECO:0000256" key="1">
    <source>
        <dbReference type="ARBA" id="ARBA00004418"/>
    </source>
</evidence>
<sequence length="277" mass="30533">MSRLAFKSLACLPLCALLASAVLPSAQAQTATPSATDEIAKYREMLADGNPAELWEMRGQELWQKKQGPNQASLEQCDLGKGPGVTKGAYAELPRYFKDVNKVMDLEQRLMYCRMSLQGLTREQAAKTPFGSAGNPSDIEALVSFLTAESRGVKLAISTKHPAEKQAYEIGKKIFYYRAGSHDFACASCHSAEGQRIRLQDLPNLNNKANAQAAYSTWPAYRVSQGEVRTMQHRLNDCFRQQRFPVPDYASDTITALTMFLAKSADGAVMNAPALKR</sequence>
<evidence type="ECO:0000256" key="9">
    <source>
        <dbReference type="ARBA" id="ARBA00022982"/>
    </source>
</evidence>
<comment type="catalytic activity">
    <reaction evidence="13 14">
        <text>S-sulfanyl-L-cysteinyl-[SoxY protein] + thiosulfate + 2 Fe(III)-[cytochrome c] = S-(2-sulfodisulfanyl)-L-cysteinyl-[SoxY protein] + 2 Fe(II)-[cytochrome c] + 2 H(+)</text>
        <dbReference type="Rhea" id="RHEA:51224"/>
        <dbReference type="Rhea" id="RHEA-COMP:10350"/>
        <dbReference type="Rhea" id="RHEA-COMP:14399"/>
        <dbReference type="Rhea" id="RHEA-COMP:14689"/>
        <dbReference type="Rhea" id="RHEA-COMP:14690"/>
        <dbReference type="ChEBI" id="CHEBI:15378"/>
        <dbReference type="ChEBI" id="CHEBI:29033"/>
        <dbReference type="ChEBI" id="CHEBI:29034"/>
        <dbReference type="ChEBI" id="CHEBI:33542"/>
        <dbReference type="ChEBI" id="CHEBI:61963"/>
        <dbReference type="ChEBI" id="CHEBI:140664"/>
        <dbReference type="EC" id="2.8.5.2"/>
    </reaction>
</comment>
<evidence type="ECO:0000256" key="11">
    <source>
        <dbReference type="ARBA" id="ARBA00025746"/>
    </source>
</evidence>
<comment type="subcellular location">
    <subcellularLocation>
        <location evidence="1 14">Periplasm</location>
    </subcellularLocation>
</comment>
<dbReference type="NCBIfam" id="TIGR04484">
    <property type="entry name" value="thiosulf_SoxA"/>
    <property type="match status" value="1"/>
</dbReference>
<dbReference type="GO" id="GO:0016669">
    <property type="term" value="F:oxidoreductase activity, acting on a sulfur group of donors, cytochrome as acceptor"/>
    <property type="evidence" value="ECO:0007669"/>
    <property type="project" value="InterPro"/>
</dbReference>
<evidence type="ECO:0000256" key="14">
    <source>
        <dbReference type="PIRNR" id="PIRNR038455"/>
    </source>
</evidence>
<keyword evidence="9 14" id="KW-0249">Electron transport</keyword>
<dbReference type="InterPro" id="IPR036909">
    <property type="entry name" value="Cyt_c-like_dom_sf"/>
</dbReference>
<comment type="cofactor">
    <cofactor evidence="16">
        <name>heme</name>
        <dbReference type="ChEBI" id="CHEBI:30413"/>
    </cofactor>
    <text evidence="16">Binds 2 heme groups per subunit.</text>
</comment>
<evidence type="ECO:0000256" key="13">
    <source>
        <dbReference type="ARBA" id="ARBA00048423"/>
    </source>
</evidence>
<dbReference type="EC" id="2.8.5.2" evidence="14"/>
<evidence type="ECO:0000256" key="17">
    <source>
        <dbReference type="PIRSR" id="PIRSR038455-3"/>
    </source>
</evidence>
<evidence type="ECO:0000256" key="6">
    <source>
        <dbReference type="ARBA" id="ARBA00022723"/>
    </source>
</evidence>
<dbReference type="GO" id="GO:0046872">
    <property type="term" value="F:metal ion binding"/>
    <property type="evidence" value="ECO:0007669"/>
    <property type="project" value="UniProtKB-KW"/>
</dbReference>
<evidence type="ECO:0000313" key="20">
    <source>
        <dbReference type="EMBL" id="PXX37872.1"/>
    </source>
</evidence>
<dbReference type="InterPro" id="IPR025710">
    <property type="entry name" value="SoxA"/>
</dbReference>
<evidence type="ECO:0000256" key="2">
    <source>
        <dbReference type="ARBA" id="ARBA00011530"/>
    </source>
</evidence>
<dbReference type="PROSITE" id="PS51007">
    <property type="entry name" value="CYTC"/>
    <property type="match status" value="1"/>
</dbReference>
<dbReference type="GO" id="GO:0042597">
    <property type="term" value="C:periplasmic space"/>
    <property type="evidence" value="ECO:0007669"/>
    <property type="project" value="UniProtKB-SubCell"/>
</dbReference>
<dbReference type="RefSeq" id="WP_110257840.1">
    <property type="nucleotide sequence ID" value="NZ_QJKB01000014.1"/>
</dbReference>
<comment type="catalytic activity">
    <reaction evidence="12 14">
        <text>L-cysteinyl-[SoxY protein] + thiosulfate + 2 Fe(III)-[cytochrome c] = S-sulfosulfanyl-L-cysteinyl-[SoxY protein] + 2 Fe(II)-[cytochrome c] + 2 H(+)</text>
        <dbReference type="Rhea" id="RHEA:56720"/>
        <dbReference type="Rhea" id="RHEA-COMP:10350"/>
        <dbReference type="Rhea" id="RHEA-COMP:14328"/>
        <dbReference type="Rhea" id="RHEA-COMP:14399"/>
        <dbReference type="Rhea" id="RHEA-COMP:14691"/>
        <dbReference type="ChEBI" id="CHEBI:15378"/>
        <dbReference type="ChEBI" id="CHEBI:29033"/>
        <dbReference type="ChEBI" id="CHEBI:29034"/>
        <dbReference type="ChEBI" id="CHEBI:29950"/>
        <dbReference type="ChEBI" id="CHEBI:33542"/>
        <dbReference type="ChEBI" id="CHEBI:139321"/>
        <dbReference type="EC" id="2.8.5.2"/>
    </reaction>
</comment>
<keyword evidence="21" id="KW-1185">Reference proteome</keyword>
<keyword evidence="7 18" id="KW-0732">Signal</keyword>
<feature type="active site" description="Cysteine persulfide intermediate" evidence="15">
    <location>
        <position position="238"/>
    </location>
</feature>
<evidence type="ECO:0000259" key="19">
    <source>
        <dbReference type="PROSITE" id="PS51007"/>
    </source>
</evidence>
<feature type="signal peptide" evidence="18">
    <location>
        <begin position="1"/>
        <end position="28"/>
    </location>
</feature>
<keyword evidence="8 14" id="KW-0574">Periplasm</keyword>
<dbReference type="Gene3D" id="1.10.760.10">
    <property type="entry name" value="Cytochrome c-like domain"/>
    <property type="match status" value="2"/>
</dbReference>
<dbReference type="GO" id="GO:0020037">
    <property type="term" value="F:heme binding"/>
    <property type="evidence" value="ECO:0007669"/>
    <property type="project" value="InterPro"/>
</dbReference>
<keyword evidence="5 14" id="KW-0808">Transferase</keyword>
<feature type="binding site" description="covalent" evidence="16">
    <location>
        <position position="189"/>
    </location>
    <ligand>
        <name>heme c</name>
        <dbReference type="ChEBI" id="CHEBI:61717"/>
        <label>2</label>
    </ligand>
</feature>
<dbReference type="InterPro" id="IPR009056">
    <property type="entry name" value="Cyt_c-like_dom"/>
</dbReference>
<evidence type="ECO:0000256" key="18">
    <source>
        <dbReference type="SAM" id="SignalP"/>
    </source>
</evidence>
<dbReference type="Pfam" id="PF21342">
    <property type="entry name" value="SoxA-TsdA_cyt-c"/>
    <property type="match status" value="2"/>
</dbReference>
<keyword evidence="6 14" id="KW-0479">Metal-binding</keyword>
<dbReference type="GO" id="GO:0019417">
    <property type="term" value="P:sulfur oxidation"/>
    <property type="evidence" value="ECO:0007669"/>
    <property type="project" value="InterPro"/>
</dbReference>
<evidence type="ECO:0000256" key="7">
    <source>
        <dbReference type="ARBA" id="ARBA00022729"/>
    </source>
</evidence>